<evidence type="ECO:0000313" key="2">
    <source>
        <dbReference type="EMBL" id="MDR7331866.1"/>
    </source>
</evidence>
<feature type="chain" id="PRO_5045528514" evidence="1">
    <location>
        <begin position="19"/>
        <end position="229"/>
    </location>
</feature>
<proteinExistence type="predicted"/>
<keyword evidence="3" id="KW-1185">Reference proteome</keyword>
<dbReference type="Pfam" id="PF04402">
    <property type="entry name" value="SIMPL"/>
    <property type="match status" value="1"/>
</dbReference>
<dbReference type="RefSeq" id="WP_310325653.1">
    <property type="nucleotide sequence ID" value="NZ_JAVDXV010000002.1"/>
</dbReference>
<gene>
    <name evidence="2" type="ORF">J2X21_000992</name>
</gene>
<sequence length="229" mass="24061">MRALLMLSTLALATAAHAAEPPVDRLNLSASASVEVTRDVLGIAFSTTRDGADATVVQNGLKQALDAALAEARKVAKPGQVDVQTGSFALYPRHDPKTGKINGWQGSAELQVEGRDTAAVAQLAGRISTLTVARVGYSLSREAREKAEGEVTGQAIARYRAKATDYARQFGYGGYTLGEVSINSEEPGPRPMMVKAMRMGAEMSDAALPTEAGKATVTVNVSGSVQLKR</sequence>
<dbReference type="PANTHER" id="PTHR34387:SF1">
    <property type="entry name" value="PERIPLASMIC IMMUNOGENIC PROTEIN"/>
    <property type="match status" value="1"/>
</dbReference>
<accession>A0ABU2A3U5</accession>
<dbReference type="InterPro" id="IPR007497">
    <property type="entry name" value="SIMPL/DUF541"/>
</dbReference>
<dbReference type="PANTHER" id="PTHR34387">
    <property type="entry name" value="SLR1258 PROTEIN"/>
    <property type="match status" value="1"/>
</dbReference>
<dbReference type="Proteomes" id="UP001180825">
    <property type="component" value="Unassembled WGS sequence"/>
</dbReference>
<reference evidence="2 3" key="1">
    <citation type="submission" date="2023-07" db="EMBL/GenBank/DDBJ databases">
        <title>Sorghum-associated microbial communities from plants grown in Nebraska, USA.</title>
        <authorList>
            <person name="Schachtman D."/>
        </authorList>
    </citation>
    <scope>NUCLEOTIDE SEQUENCE [LARGE SCALE GENOMIC DNA]</scope>
    <source>
        <strain evidence="2 3">BE316</strain>
    </source>
</reference>
<dbReference type="InterPro" id="IPR052022">
    <property type="entry name" value="26kDa_periplasmic_antigen"/>
</dbReference>
<organism evidence="2 3">
    <name type="scientific">Roseateles asaccharophilus</name>
    <dbReference type="NCBI Taxonomy" id="582607"/>
    <lineage>
        <taxon>Bacteria</taxon>
        <taxon>Pseudomonadati</taxon>
        <taxon>Pseudomonadota</taxon>
        <taxon>Betaproteobacteria</taxon>
        <taxon>Burkholderiales</taxon>
        <taxon>Sphaerotilaceae</taxon>
        <taxon>Roseateles</taxon>
    </lineage>
</organism>
<name>A0ABU2A3U5_9BURK</name>
<evidence type="ECO:0000256" key="1">
    <source>
        <dbReference type="SAM" id="SignalP"/>
    </source>
</evidence>
<dbReference type="Gene3D" id="3.30.70.2970">
    <property type="entry name" value="Protein of unknown function (DUF541), domain 2"/>
    <property type="match status" value="1"/>
</dbReference>
<evidence type="ECO:0000313" key="3">
    <source>
        <dbReference type="Proteomes" id="UP001180825"/>
    </source>
</evidence>
<comment type="caution">
    <text evidence="2">The sequence shown here is derived from an EMBL/GenBank/DDBJ whole genome shotgun (WGS) entry which is preliminary data.</text>
</comment>
<keyword evidence="1" id="KW-0732">Signal</keyword>
<dbReference type="EMBL" id="JAVDXV010000002">
    <property type="protein sequence ID" value="MDR7331866.1"/>
    <property type="molecule type" value="Genomic_DNA"/>
</dbReference>
<dbReference type="Gene3D" id="3.30.110.170">
    <property type="entry name" value="Protein of unknown function (DUF541), domain 1"/>
    <property type="match status" value="1"/>
</dbReference>
<feature type="signal peptide" evidence="1">
    <location>
        <begin position="1"/>
        <end position="18"/>
    </location>
</feature>
<protein>
    <submittedName>
        <fullName evidence="2">Secreted protein</fullName>
    </submittedName>
</protein>